<keyword evidence="2" id="KW-1185">Reference proteome</keyword>
<sequence length="60" mass="6429">MAEDGGVGWVAGNAAVLIKAGCDSCAMTYDQPALTARPHRSVLEGTREVKKIQTQQTRLQ</sequence>
<proteinExistence type="predicted"/>
<evidence type="ECO:0000313" key="2">
    <source>
        <dbReference type="Proteomes" id="UP000823941"/>
    </source>
</evidence>
<organism evidence="1 2">
    <name type="scientific">Plutella xylostella</name>
    <name type="common">Diamondback moth</name>
    <name type="synonym">Plutella maculipennis</name>
    <dbReference type="NCBI Taxonomy" id="51655"/>
    <lineage>
        <taxon>Eukaryota</taxon>
        <taxon>Metazoa</taxon>
        <taxon>Ecdysozoa</taxon>
        <taxon>Arthropoda</taxon>
        <taxon>Hexapoda</taxon>
        <taxon>Insecta</taxon>
        <taxon>Pterygota</taxon>
        <taxon>Neoptera</taxon>
        <taxon>Endopterygota</taxon>
        <taxon>Lepidoptera</taxon>
        <taxon>Glossata</taxon>
        <taxon>Ditrysia</taxon>
        <taxon>Yponomeutoidea</taxon>
        <taxon>Plutellidae</taxon>
        <taxon>Plutella</taxon>
    </lineage>
</organism>
<protein>
    <submittedName>
        <fullName evidence="1">Uncharacterized protein</fullName>
    </submittedName>
</protein>
<dbReference type="Proteomes" id="UP000823941">
    <property type="component" value="Chromosome 1"/>
</dbReference>
<reference evidence="1 2" key="1">
    <citation type="submission" date="2021-06" db="EMBL/GenBank/DDBJ databases">
        <title>A haploid diamondback moth (Plutella xylostella L.) genome assembly resolves 31 chromosomes and identifies a diamide resistance mutation.</title>
        <authorList>
            <person name="Ward C.M."/>
            <person name="Perry K.D."/>
            <person name="Baker G."/>
            <person name="Powis K."/>
            <person name="Heckel D.G."/>
            <person name="Baxter S.W."/>
        </authorList>
    </citation>
    <scope>NUCLEOTIDE SEQUENCE [LARGE SCALE GENOMIC DNA]</scope>
    <source>
        <strain evidence="1 2">LV</strain>
        <tissue evidence="1">Single pupa</tissue>
    </source>
</reference>
<gene>
    <name evidence="1" type="ORF">JYU34_000623</name>
</gene>
<comment type="caution">
    <text evidence="1">The sequence shown here is derived from an EMBL/GenBank/DDBJ whole genome shotgun (WGS) entry which is preliminary data.</text>
</comment>
<dbReference type="EMBL" id="JAHIBW010000001">
    <property type="protein sequence ID" value="KAG7313488.1"/>
    <property type="molecule type" value="Genomic_DNA"/>
</dbReference>
<evidence type="ECO:0000313" key="1">
    <source>
        <dbReference type="EMBL" id="KAG7313488.1"/>
    </source>
</evidence>
<name>A0ABQ7R861_PLUXY</name>
<accession>A0ABQ7R861</accession>